<evidence type="ECO:0000256" key="1">
    <source>
        <dbReference type="SAM" id="MobiDB-lite"/>
    </source>
</evidence>
<comment type="caution">
    <text evidence="2">The sequence shown here is derived from an EMBL/GenBank/DDBJ whole genome shotgun (WGS) entry which is preliminary data.</text>
</comment>
<feature type="compositionally biased region" description="Low complexity" evidence="1">
    <location>
        <begin position="398"/>
        <end position="415"/>
    </location>
</feature>
<accession>A0AAP4U1Z2</accession>
<feature type="region of interest" description="Disordered" evidence="1">
    <location>
        <begin position="398"/>
        <end position="441"/>
    </location>
</feature>
<gene>
    <name evidence="2" type="ORF">Q4535_15980</name>
</gene>
<protein>
    <submittedName>
        <fullName evidence="2">DUF349 domain-containing protein</fullName>
    </submittedName>
</protein>
<dbReference type="EMBL" id="JAUORK010000028">
    <property type="protein sequence ID" value="MDO6673602.1"/>
    <property type="molecule type" value="Genomic_DNA"/>
</dbReference>
<dbReference type="Proteomes" id="UP001170481">
    <property type="component" value="Unassembled WGS sequence"/>
</dbReference>
<sequence>MTGLLSRLTGRLFTPRWQHANPAIRSAATDQLDPEIPDQRKILETLILEDDALEVRHAALTRMQSPERLLPLLDRADGLVRERLIELLSGGQDAPSLLSREQLVERLDDSELLSAVASRGDNQQLRLTALSRLEDEEALIHQACHNTIAAVRHAAAARITSQAGLERLVRDAKRDRHVQRQARDTLAQRRADAQQADALAASRDNLLRQMEKLPRQAWEDSVPSRYRSLLREWERLPAADYEIQQRFEEARQQAHKVISDHEAREEAIRAHERLSANLNTHLEEILSAVDQAREDLYSRDCVNDHDFASLQAQRRLQGERWSELTDQFSAPAELLERQQRLQQQLQDALDAWHRHQLCQGELDAALVDNDIDQLRRLESEVAWPAGLPQTASLSAVRQAISAAQPEEPAEAAQEQDALDGSPAQDAESADASRESDGSARKASLDLDALDAELARLEADLDAGKLKPASRLHRSLRDRTEGQLDNARQTRLRQLGARVAELRDWQNFVAAPKREQLLEAITTLSERDDISDEQRDRQHQQLIQQWRELGDAAASRDASQAFRTASDAIKLRLRDYRESRKQLREHNLAMREALCEQLESLNGHAMDDADPDSLRQIRDRAREEWRRHTPVPAGPGRQLSHRFGEALTALQGLIDSRAGQIAAAKQALVDAVEALANEDSPARARAEQAKALQSRWREMGRAPKGEEQRLWAAFRAACDRIFAARDQDREDRDSREQARLDQWQALIERLDSWEPETLEDAALLDDALKEADTLGPLPRGKRGDGMRRRWTGILKRREQRLDELHALQLREEWQQWRDLLEQHAVADASARNGDVQDVELPNTSAFDDNSRQANAARNQMRQALPSNCSAANERLAELRVHLAILFEAPLGSEDESRRLTVQVARINQQLGERMEREEELDEVLDALLANGPLDWDAWQTELPRFDALFNH</sequence>
<proteinExistence type="predicted"/>
<reference evidence="2" key="1">
    <citation type="submission" date="2023-07" db="EMBL/GenBank/DDBJ databases">
        <title>Genome content predicts the carbon catabolic preferences of heterotrophic bacteria.</title>
        <authorList>
            <person name="Gralka M."/>
        </authorList>
    </citation>
    <scope>NUCLEOTIDE SEQUENCE</scope>
    <source>
        <strain evidence="2">C2R13</strain>
    </source>
</reference>
<organism evidence="2 3">
    <name type="scientific">Cobetia amphilecti</name>
    <dbReference type="NCBI Taxonomy" id="1055104"/>
    <lineage>
        <taxon>Bacteria</taxon>
        <taxon>Pseudomonadati</taxon>
        <taxon>Pseudomonadota</taxon>
        <taxon>Gammaproteobacteria</taxon>
        <taxon>Oceanospirillales</taxon>
        <taxon>Halomonadaceae</taxon>
        <taxon>Cobetia</taxon>
    </lineage>
</organism>
<dbReference type="InterPro" id="IPR007139">
    <property type="entry name" value="DUF349"/>
</dbReference>
<evidence type="ECO:0000313" key="2">
    <source>
        <dbReference type="EMBL" id="MDO6673602.1"/>
    </source>
</evidence>
<feature type="compositionally biased region" description="Basic and acidic residues" evidence="1">
    <location>
        <begin position="430"/>
        <end position="441"/>
    </location>
</feature>
<dbReference type="AlphaFoldDB" id="A0AAP4U1Z2"/>
<name>A0AAP4U1Z2_9GAMM</name>
<dbReference type="RefSeq" id="WP_303595294.1">
    <property type="nucleotide sequence ID" value="NZ_JAUORK010000028.1"/>
</dbReference>
<dbReference type="Pfam" id="PF03993">
    <property type="entry name" value="DUF349"/>
    <property type="match status" value="3"/>
</dbReference>
<evidence type="ECO:0000313" key="3">
    <source>
        <dbReference type="Proteomes" id="UP001170481"/>
    </source>
</evidence>